<evidence type="ECO:0000259" key="10">
    <source>
        <dbReference type="PROSITE" id="PS51192"/>
    </source>
</evidence>
<dbReference type="Gene3D" id="3.40.50.300">
    <property type="entry name" value="P-loop containing nucleotide triphosphate hydrolases"/>
    <property type="match status" value="1"/>
</dbReference>
<keyword evidence="4" id="KW-0378">Hydrolase</keyword>
<evidence type="ECO:0000313" key="12">
    <source>
        <dbReference type="EMBL" id="CAH2042166.1"/>
    </source>
</evidence>
<feature type="compositionally biased region" description="Basic and acidic residues" evidence="9">
    <location>
        <begin position="1620"/>
        <end position="1631"/>
    </location>
</feature>
<feature type="region of interest" description="Disordered" evidence="9">
    <location>
        <begin position="1856"/>
        <end position="1876"/>
    </location>
</feature>
<feature type="region of interest" description="Disordered" evidence="9">
    <location>
        <begin position="1487"/>
        <end position="1810"/>
    </location>
</feature>
<keyword evidence="13" id="KW-1185">Reference proteome</keyword>
<evidence type="ECO:0000256" key="2">
    <source>
        <dbReference type="ARBA" id="ARBA00007025"/>
    </source>
</evidence>
<feature type="region of interest" description="Disordered" evidence="9">
    <location>
        <begin position="1993"/>
        <end position="2016"/>
    </location>
</feature>
<feature type="compositionally biased region" description="Basic and acidic residues" evidence="9">
    <location>
        <begin position="179"/>
        <end position="192"/>
    </location>
</feature>
<evidence type="ECO:0000256" key="4">
    <source>
        <dbReference type="ARBA" id="ARBA00022801"/>
    </source>
</evidence>
<feature type="region of interest" description="Disordered" evidence="9">
    <location>
        <begin position="1291"/>
        <end position="1330"/>
    </location>
</feature>
<comment type="subcellular location">
    <subcellularLocation>
        <location evidence="1">Nucleus</location>
    </subcellularLocation>
</comment>
<keyword evidence="5" id="KW-0347">Helicase</keyword>
<feature type="compositionally biased region" description="Low complexity" evidence="9">
    <location>
        <begin position="1603"/>
        <end position="1612"/>
    </location>
</feature>
<dbReference type="SMART" id="SM00490">
    <property type="entry name" value="HELICc"/>
    <property type="match status" value="1"/>
</dbReference>
<feature type="compositionally biased region" description="Polar residues" evidence="9">
    <location>
        <begin position="2277"/>
        <end position="2286"/>
    </location>
</feature>
<feature type="compositionally biased region" description="Low complexity" evidence="9">
    <location>
        <begin position="165"/>
        <end position="177"/>
    </location>
</feature>
<feature type="compositionally biased region" description="Polar residues" evidence="9">
    <location>
        <begin position="1740"/>
        <end position="1769"/>
    </location>
</feature>
<feature type="domain" description="Helicase ATP-binding" evidence="10">
    <location>
        <begin position="432"/>
        <end position="620"/>
    </location>
</feature>
<dbReference type="InterPro" id="IPR027417">
    <property type="entry name" value="P-loop_NTPase"/>
</dbReference>
<feature type="compositionally biased region" description="Basic and acidic residues" evidence="9">
    <location>
        <begin position="1202"/>
        <end position="1211"/>
    </location>
</feature>
<evidence type="ECO:0008006" key="14">
    <source>
        <dbReference type="Google" id="ProtNLM"/>
    </source>
</evidence>
<feature type="compositionally biased region" description="Polar residues" evidence="9">
    <location>
        <begin position="1632"/>
        <end position="1660"/>
    </location>
</feature>
<feature type="region of interest" description="Disordered" evidence="9">
    <location>
        <begin position="2276"/>
        <end position="2307"/>
    </location>
</feature>
<reference evidence="12" key="1">
    <citation type="submission" date="2022-03" db="EMBL/GenBank/DDBJ databases">
        <authorList>
            <person name="Martin H S."/>
        </authorList>
    </citation>
    <scope>NUCLEOTIDE SEQUENCE</scope>
</reference>
<keyword evidence="8" id="KW-0539">Nucleus</keyword>
<feature type="region of interest" description="Disordered" evidence="9">
    <location>
        <begin position="1195"/>
        <end position="1231"/>
    </location>
</feature>
<dbReference type="InterPro" id="IPR001650">
    <property type="entry name" value="Helicase_C-like"/>
</dbReference>
<dbReference type="InterPro" id="IPR014001">
    <property type="entry name" value="Helicase_ATP-bd"/>
</dbReference>
<keyword evidence="7" id="KW-0238">DNA-binding</keyword>
<dbReference type="Gene3D" id="3.40.50.10810">
    <property type="entry name" value="Tandem AAA-ATPase domain"/>
    <property type="match status" value="1"/>
</dbReference>
<dbReference type="PANTHER" id="PTHR45797">
    <property type="entry name" value="RAD54-LIKE"/>
    <property type="match status" value="1"/>
</dbReference>
<evidence type="ECO:0000313" key="13">
    <source>
        <dbReference type="Proteomes" id="UP000837857"/>
    </source>
</evidence>
<protein>
    <recommendedName>
        <fullName evidence="14">Transcriptional regulator ATRX</fullName>
    </recommendedName>
</protein>
<feature type="region of interest" description="Disordered" evidence="9">
    <location>
        <begin position="2033"/>
        <end position="2075"/>
    </location>
</feature>
<accession>A0ABN8I3L2</accession>
<feature type="region of interest" description="Disordered" evidence="9">
    <location>
        <begin position="1370"/>
        <end position="1408"/>
    </location>
</feature>
<feature type="compositionally biased region" description="Basic and acidic residues" evidence="9">
    <location>
        <begin position="1513"/>
        <end position="1532"/>
    </location>
</feature>
<sequence>MGQTIFTSGTDNNEIKRLKNLQSLDQREIESTFDYTDADKTVETDSVVHPFNPDRKALTSINDSEIKQENVVMESNVKTEVQEDMQSDQSIKQETEDMETKIPKTVLHNRSCIKEKLETSSSTETLNNNPEVLMLTADKMMSKELQLLYSQPGVNDDTPHINNIITTPNTSTKNPKIACKNDDNKNARHKEDVEDNSSSEEEKQWVNTKEKLLKKLEKTQEDLRKRRGRAAEEFLLLHECAGFFEEATCPDKNSVKENLEEAKRAKIVSEFLEKHDGPEMPRRNLARRGTRSRRSILEEQKQLSVLTGPELFGESSGEAVMAGKKGSQTFGKGRRNIRKVIDKKSLARSTVLANKEEFERKKRLVARRAQWKELLGSEDVLVVDGEVCLEYDFNVGRPIVSIHPYFTSTMKAHQYDGVKFMWDACFESLELVRAGHPGGGCILAHCMGLGKTLQVLALLHTVLTHPHVGMQRVLVCCPLSTVLNWVDEIHKWIGPVTNNIKVFELSKLKKTYQRAYQLEDWYNGGGIFIIGYELFRNLSTLDPKLDGLRPTIVAKIRAALLDPGPDIIVCDEGHLLKNDSSVLAVAMSRVATKRRIVLTGTPMQNNLREYYCMVNFVKPNLLGRYSEYANRFENPIMNGQHRDSREEDIKLMKARTHILHKVLEGCLQRQEASVLYPYLPKKHEYTVFIPLTKCQSDLYKHYLAHCTRLGKHSVLRDFHVLQKIWTHPQVLHLFQVKSRPSDENAKVKAEKLEDDLAREDLTASEDCKPDSTEVWWLQYLEGGDMLQSLESSNKLLAVFRILDECTALDDKVLIFSTSLFSMDTLEYFLKRINGWSLGKEYYRLDGSVPPEVRQKWCREFNSPNNTTTKLFLISTRAGCLGLNMTAANRVIILDTSWNPAHDVQSIFRVYRFGQKKDCYIYRLVALGTMEQKIYERAVTKQAVACRVIDEQQIDRHYNMDELTELYKFDETGAGVAGGVAVGVTDVALLRVARDAPLHAVHEHDSLLRGSAEQQLPEHERAAAWQQFEREQASRQLKNLGGRNRSPTFTMPVKRLHGHDYAKSPIKPPDTNESAVNDSTIDEKVTLRTRRERKCTLKYRVDFDEEPCTSAQAAIQSPNTNDVDKERLVVEKIKAILIQHNFQNKHGAAEISALVNSVREVITAGLKGSPSESSNVLTASIAKALIDSKTISTQSAGSISERFAQEPKREPTPDTESQDEVDDSQNKIQHETDIISVDKKVNLKRKAEGEDVPPVTEDSATGAKRMRRAALNARKKFSLIDSALPVNIDDDDEEWTLEDNNSTQPLRLNKSENKARPENAANGKLSSCDNTAASGEQTKAVTTVHVRAAVAEESILLSDDDDVIIWDGEPEQAAASKEDEEPKGAATSEEDDERKRAAASEEEDERVPLHESVLKSPSFIKIVAHTYQSQNPALEDGAAQLAAAYATQNVLKAIQAGNAVYDGPIYDLAMKIITKDVLKKLHNSTSKMTENLKMNQNEDIDKTPNKPSTSQTKVDSEPSEIDKLKTSRTEKHINASFIEKGVSERTQKTEDSLTHGRQNSQTNEVLNSRSLEKEIAGLEESQISRTRQLKTYQPQTPEKHDSRTQQSQTSKTQLVNTYRAQKREHSPAKEEQISQTQEKQYSWSRAIQNSQSQHVENSLTENVKILRTKEEEKPQTQKSEISQMQQVKIYQGKKSQYPPTQEGQNSRPQVKQYSRSRAIQNPRSLLVESFGEQEMQHSRSQETQISRAQDGQTSRTQETQISRAQDGQSRTQERQNSSDSDDLVLIVDPAGNEPPTKIKDRGSMEDSKSRRIKDNVSKVYFPVKHKSAPNAISTTNAPASVQKSAPVKIVICGGQKACPFKEEPPRREGGPEKDDGDDVVQVMVVDPPMPAVSSIPKLKRRHSRHMAVNRVLATDVLVSHRPPTHPADTSIQIILDPITTASVSQVPPVEEPLVISDIDPIIAPPSEGANVLQSTDAPGSDAICIDSDEEEPLQMQEMPMSQSPETPQGGKPPSHALTESLEDVGLNEAASTSAQNLEDTAAGQSDRTPDIPIDIDDLYGDHPKNLNPPKLSTDDGTFIEVDDEADYVIDEHPPDASANATPIATAAVHANAPKCVKILQVVNFLNAKKAAANTNKAVDNTNKAVANTNKVVANTKKAVADLHGKEKRKMTATSSTEDPVQILHEFTRTQTDNLDTTDETQTLQPAPAKEGNIWTNTSAKKIVSNQILPIRKQINSTRPAPLTLLLKKIKQIRSLNTKTNPTLKPLSEAKKLALTKVDTGSSGSTRKIVSVKRDSGSKGKSPLVAKSDATKSSSAIVGSAKEIMISRRVDTTPPMSSTVDLTNIYTNCEAPIKANVGQTSDCKKRTIKSTNLGSAKKPKTGSNKLLTLKDFNLDDIDDIDDIIELD</sequence>
<feature type="region of interest" description="Disordered" evidence="9">
    <location>
        <begin position="1058"/>
        <end position="1078"/>
    </location>
</feature>
<feature type="non-terminal residue" evidence="12">
    <location>
        <position position="2405"/>
    </location>
</feature>
<feature type="compositionally biased region" description="Low complexity" evidence="9">
    <location>
        <begin position="1993"/>
        <end position="2004"/>
    </location>
</feature>
<evidence type="ECO:0000256" key="7">
    <source>
        <dbReference type="ARBA" id="ARBA00023125"/>
    </source>
</evidence>
<feature type="compositionally biased region" description="Basic and acidic residues" evidence="9">
    <location>
        <begin position="1795"/>
        <end position="1810"/>
    </location>
</feature>
<feature type="compositionally biased region" description="Polar residues" evidence="9">
    <location>
        <begin position="1580"/>
        <end position="1595"/>
    </location>
</feature>
<comment type="similarity">
    <text evidence="2">Belongs to the SNF2/RAD54 helicase family.</text>
</comment>
<dbReference type="EMBL" id="OW152826">
    <property type="protein sequence ID" value="CAH2042166.1"/>
    <property type="molecule type" value="Genomic_DNA"/>
</dbReference>
<dbReference type="PANTHER" id="PTHR45797:SF3">
    <property type="entry name" value="TRANSCRIPTIONAL REGULATOR ATRX HOMOLOG"/>
    <property type="match status" value="1"/>
</dbReference>
<feature type="compositionally biased region" description="Polar residues" evidence="9">
    <location>
        <begin position="2033"/>
        <end position="2045"/>
    </location>
</feature>
<evidence type="ECO:0000256" key="6">
    <source>
        <dbReference type="ARBA" id="ARBA00022840"/>
    </source>
</evidence>
<keyword evidence="3" id="KW-0547">Nucleotide-binding</keyword>
<feature type="compositionally biased region" description="Polar residues" evidence="9">
    <location>
        <begin position="1554"/>
        <end position="1568"/>
    </location>
</feature>
<evidence type="ECO:0000256" key="3">
    <source>
        <dbReference type="ARBA" id="ARBA00022741"/>
    </source>
</evidence>
<name>A0ABN8I3L2_9NEOP</name>
<evidence type="ECO:0000256" key="8">
    <source>
        <dbReference type="ARBA" id="ARBA00023242"/>
    </source>
</evidence>
<dbReference type="InterPro" id="IPR038718">
    <property type="entry name" value="SNF2-like_sf"/>
</dbReference>
<feature type="domain" description="Helicase C-terminal" evidence="11">
    <location>
        <begin position="800"/>
        <end position="951"/>
    </location>
</feature>
<dbReference type="Pfam" id="PF00271">
    <property type="entry name" value="Helicase_C"/>
    <property type="match status" value="1"/>
</dbReference>
<feature type="compositionally biased region" description="Polar residues" evidence="9">
    <location>
        <begin position="1487"/>
        <end position="1496"/>
    </location>
</feature>
<dbReference type="Pfam" id="PF00176">
    <property type="entry name" value="SNF2-rel_dom"/>
    <property type="match status" value="1"/>
</dbReference>
<dbReference type="InterPro" id="IPR049730">
    <property type="entry name" value="SNF2/RAD54-like_C"/>
</dbReference>
<dbReference type="SMART" id="SM00487">
    <property type="entry name" value="DEXDc"/>
    <property type="match status" value="1"/>
</dbReference>
<dbReference type="PROSITE" id="PS51194">
    <property type="entry name" value="HELICASE_CTER"/>
    <property type="match status" value="1"/>
</dbReference>
<evidence type="ECO:0000256" key="5">
    <source>
        <dbReference type="ARBA" id="ARBA00022806"/>
    </source>
</evidence>
<feature type="compositionally biased region" description="Basic and acidic residues" evidence="9">
    <location>
        <begin position="1858"/>
        <end position="1872"/>
    </location>
</feature>
<proteinExistence type="inferred from homology"/>
<feature type="compositionally biased region" description="Polar residues" evidence="9">
    <location>
        <begin position="1675"/>
        <end position="1722"/>
    </location>
</feature>
<evidence type="ECO:0000256" key="9">
    <source>
        <dbReference type="SAM" id="MobiDB-lite"/>
    </source>
</evidence>
<dbReference type="SUPFAM" id="SSF52540">
    <property type="entry name" value="P-loop containing nucleoside triphosphate hydrolases"/>
    <property type="match status" value="2"/>
</dbReference>
<evidence type="ECO:0000259" key="11">
    <source>
        <dbReference type="PROSITE" id="PS51194"/>
    </source>
</evidence>
<organism evidence="12 13">
    <name type="scientific">Iphiclides podalirius</name>
    <name type="common">scarce swallowtail</name>
    <dbReference type="NCBI Taxonomy" id="110791"/>
    <lineage>
        <taxon>Eukaryota</taxon>
        <taxon>Metazoa</taxon>
        <taxon>Ecdysozoa</taxon>
        <taxon>Arthropoda</taxon>
        <taxon>Hexapoda</taxon>
        <taxon>Insecta</taxon>
        <taxon>Pterygota</taxon>
        <taxon>Neoptera</taxon>
        <taxon>Endopterygota</taxon>
        <taxon>Lepidoptera</taxon>
        <taxon>Glossata</taxon>
        <taxon>Ditrysia</taxon>
        <taxon>Papilionoidea</taxon>
        <taxon>Papilionidae</taxon>
        <taxon>Papilioninae</taxon>
        <taxon>Iphiclides</taxon>
    </lineage>
</organism>
<keyword evidence="6" id="KW-0067">ATP-binding</keyword>
<feature type="region of interest" description="Disordered" evidence="9">
    <location>
        <begin position="165"/>
        <end position="204"/>
    </location>
</feature>
<dbReference type="InterPro" id="IPR000330">
    <property type="entry name" value="SNF2_N"/>
</dbReference>
<gene>
    <name evidence="12" type="ORF">IPOD504_LOCUS3626</name>
</gene>
<feature type="compositionally biased region" description="Basic and acidic residues" evidence="9">
    <location>
        <begin position="1540"/>
        <end position="1553"/>
    </location>
</feature>
<evidence type="ECO:0000256" key="1">
    <source>
        <dbReference type="ARBA" id="ARBA00004123"/>
    </source>
</evidence>
<dbReference type="PROSITE" id="PS51192">
    <property type="entry name" value="HELICASE_ATP_BIND_1"/>
    <property type="match status" value="1"/>
</dbReference>
<dbReference type="CDD" id="cd18793">
    <property type="entry name" value="SF2_C_SNF"/>
    <property type="match status" value="1"/>
</dbReference>
<dbReference type="Proteomes" id="UP000837857">
    <property type="component" value="Chromosome 14"/>
</dbReference>
<dbReference type="InterPro" id="IPR044574">
    <property type="entry name" value="ARIP4-like"/>
</dbReference>